<accession>A0A1D3L3W5</accession>
<feature type="transmembrane region" description="Helical" evidence="5">
    <location>
        <begin position="51"/>
        <end position="72"/>
    </location>
</feature>
<dbReference type="Pfam" id="PF01925">
    <property type="entry name" value="TauE"/>
    <property type="match status" value="1"/>
</dbReference>
<evidence type="ECO:0000256" key="5">
    <source>
        <dbReference type="RuleBase" id="RU363041"/>
    </source>
</evidence>
<dbReference type="KEGG" id="mcub:MCBB_1756"/>
<proteinExistence type="inferred from homology"/>
<feature type="transmembrane region" description="Helical" evidence="5">
    <location>
        <begin position="253"/>
        <end position="274"/>
    </location>
</feature>
<dbReference type="GeneID" id="30412595"/>
<dbReference type="PANTHER" id="PTHR43483:SF3">
    <property type="entry name" value="MEMBRANE TRANSPORTER PROTEIN HI_0806-RELATED"/>
    <property type="match status" value="1"/>
</dbReference>
<feature type="transmembrane region" description="Helical" evidence="5">
    <location>
        <begin position="6"/>
        <end position="39"/>
    </location>
</feature>
<feature type="transmembrane region" description="Helical" evidence="5">
    <location>
        <begin position="147"/>
        <end position="177"/>
    </location>
</feature>
<evidence type="ECO:0000256" key="3">
    <source>
        <dbReference type="ARBA" id="ARBA00022989"/>
    </source>
</evidence>
<dbReference type="EMBL" id="LT607756">
    <property type="protein sequence ID" value="SCG86311.1"/>
    <property type="molecule type" value="Genomic_DNA"/>
</dbReference>
<keyword evidence="2 5" id="KW-0812">Transmembrane</keyword>
<comment type="similarity">
    <text evidence="5">Belongs to the 4-toluene sulfonate uptake permease (TSUP) (TC 2.A.102) family.</text>
</comment>
<feature type="transmembrane region" description="Helical" evidence="5">
    <location>
        <begin position="218"/>
        <end position="241"/>
    </location>
</feature>
<dbReference type="GO" id="GO:0005886">
    <property type="term" value="C:plasma membrane"/>
    <property type="evidence" value="ECO:0007669"/>
    <property type="project" value="UniProtKB-SubCell"/>
</dbReference>
<sequence length="278" mass="29584">MEFLVYITILIITGLFVGFLSGLFGVGGGFIMVPVQFFLLTSMGVDPTIAIRVAFGTSLAVILPTALSGAIGHSRKGYVMHRPALFMGIAGFTGAVTGAIISSHAPETILRFLFGFLALGAALWMLASNPSSDKLKTEKNEIKFYSYIFWGFLAGISSGLLGIGGGILIVPILIILMGFGAHKAVGTSSAVIIFTAVGGILTYIFTGMNTPGLPQYSVGYINMVQFLALSITSIPTAQLGVKASHKIPEKELKYIYAALMIYIALKMIGVFQWLNLPL</sequence>
<dbReference type="PATRIC" id="fig|129848.4.peg.1798"/>
<keyword evidence="7" id="KW-1185">Reference proteome</keyword>
<feature type="transmembrane region" description="Helical" evidence="5">
    <location>
        <begin position="184"/>
        <end position="206"/>
    </location>
</feature>
<organism evidence="6 7">
    <name type="scientific">Methanobacterium congolense</name>
    <dbReference type="NCBI Taxonomy" id="118062"/>
    <lineage>
        <taxon>Archaea</taxon>
        <taxon>Methanobacteriati</taxon>
        <taxon>Methanobacteriota</taxon>
        <taxon>Methanomada group</taxon>
        <taxon>Methanobacteria</taxon>
        <taxon>Methanobacteriales</taxon>
        <taxon>Methanobacteriaceae</taxon>
        <taxon>Methanobacterium</taxon>
    </lineage>
</organism>
<reference evidence="6 7" key="1">
    <citation type="submission" date="2016-08" db="EMBL/GenBank/DDBJ databases">
        <authorList>
            <person name="Seilhamer J.J."/>
        </authorList>
    </citation>
    <scope>NUCLEOTIDE SEQUENCE [LARGE SCALE GENOMIC DNA]</scope>
    <source>
        <strain evidence="6">Buetzberg</strain>
    </source>
</reference>
<dbReference type="InterPro" id="IPR002781">
    <property type="entry name" value="TM_pro_TauE-like"/>
</dbReference>
<evidence type="ECO:0000313" key="7">
    <source>
        <dbReference type="Proteomes" id="UP000094707"/>
    </source>
</evidence>
<comment type="subcellular location">
    <subcellularLocation>
        <location evidence="5">Cell membrane</location>
        <topology evidence="5">Multi-pass membrane protein</topology>
    </subcellularLocation>
    <subcellularLocation>
        <location evidence="1">Membrane</location>
        <topology evidence="1">Multi-pass membrane protein</topology>
    </subcellularLocation>
</comment>
<protein>
    <recommendedName>
        <fullName evidence="5">Probable membrane transporter protein</fullName>
    </recommendedName>
</protein>
<dbReference type="RefSeq" id="WP_071907387.1">
    <property type="nucleotide sequence ID" value="NZ_LT607756.1"/>
</dbReference>
<dbReference type="AlphaFoldDB" id="A0A1D3L3W5"/>
<dbReference type="OrthoDB" id="82244at2157"/>
<evidence type="ECO:0000313" key="6">
    <source>
        <dbReference type="EMBL" id="SCG86311.1"/>
    </source>
</evidence>
<evidence type="ECO:0000256" key="4">
    <source>
        <dbReference type="ARBA" id="ARBA00023136"/>
    </source>
</evidence>
<dbReference type="STRING" id="118062.MCBB_1756"/>
<name>A0A1D3L3W5_9EURY</name>
<feature type="transmembrane region" description="Helical" evidence="5">
    <location>
        <begin position="109"/>
        <end position="127"/>
    </location>
</feature>
<keyword evidence="4 5" id="KW-0472">Membrane</keyword>
<gene>
    <name evidence="6" type="ORF">MCBB_1756</name>
</gene>
<dbReference type="PANTHER" id="PTHR43483">
    <property type="entry name" value="MEMBRANE TRANSPORTER PROTEIN HI_0806-RELATED"/>
    <property type="match status" value="1"/>
</dbReference>
<keyword evidence="5" id="KW-1003">Cell membrane</keyword>
<dbReference type="Proteomes" id="UP000094707">
    <property type="component" value="Chromosome I"/>
</dbReference>
<evidence type="ECO:0000256" key="2">
    <source>
        <dbReference type="ARBA" id="ARBA00022692"/>
    </source>
</evidence>
<keyword evidence="3 5" id="KW-1133">Transmembrane helix</keyword>
<feature type="transmembrane region" description="Helical" evidence="5">
    <location>
        <begin position="84"/>
        <end position="102"/>
    </location>
</feature>
<evidence type="ECO:0000256" key="1">
    <source>
        <dbReference type="ARBA" id="ARBA00004141"/>
    </source>
</evidence>